<accession>A0A4Q7XYV6</accession>
<evidence type="ECO:0000313" key="1">
    <source>
        <dbReference type="EMBL" id="RZU28961.1"/>
    </source>
</evidence>
<proteinExistence type="predicted"/>
<organism evidence="1 2">
    <name type="scientific">Edaphobacter modestus</name>
    <dbReference type="NCBI Taxonomy" id="388466"/>
    <lineage>
        <taxon>Bacteria</taxon>
        <taxon>Pseudomonadati</taxon>
        <taxon>Acidobacteriota</taxon>
        <taxon>Terriglobia</taxon>
        <taxon>Terriglobales</taxon>
        <taxon>Acidobacteriaceae</taxon>
        <taxon>Edaphobacter</taxon>
    </lineage>
</organism>
<dbReference type="EMBL" id="SHKW01000008">
    <property type="protein sequence ID" value="RZU28961.1"/>
    <property type="molecule type" value="Genomic_DNA"/>
</dbReference>
<keyword evidence="2" id="KW-1185">Reference proteome</keyword>
<evidence type="ECO:0000313" key="2">
    <source>
        <dbReference type="Proteomes" id="UP000292958"/>
    </source>
</evidence>
<dbReference type="Proteomes" id="UP000292958">
    <property type="component" value="Unassembled WGS sequence"/>
</dbReference>
<name>A0A4Q7XYV6_9BACT</name>
<comment type="caution">
    <text evidence="1">The sequence shown here is derived from an EMBL/GenBank/DDBJ whole genome shotgun (WGS) entry which is preliminary data.</text>
</comment>
<dbReference type="AlphaFoldDB" id="A0A4Q7XYV6"/>
<reference evidence="1 2" key="1">
    <citation type="submission" date="2019-02" db="EMBL/GenBank/DDBJ databases">
        <title>Genomic Encyclopedia of Archaeal and Bacterial Type Strains, Phase II (KMG-II): from individual species to whole genera.</title>
        <authorList>
            <person name="Goeker M."/>
        </authorList>
    </citation>
    <scope>NUCLEOTIDE SEQUENCE [LARGE SCALE GENOMIC DNA]</scope>
    <source>
        <strain evidence="1 2">DSM 18101</strain>
    </source>
</reference>
<dbReference type="RefSeq" id="WP_165420455.1">
    <property type="nucleotide sequence ID" value="NZ_SHKW01000008.1"/>
</dbReference>
<protein>
    <submittedName>
        <fullName evidence="1">Uncharacterized protein</fullName>
    </submittedName>
</protein>
<sequence length="52" mass="5678">MHSTEMVTDFKLDGIAEEGVLVSDLLTAINKHCGNIAEEYDFSMSPALYSAL</sequence>
<gene>
    <name evidence="1" type="ORF">BDD14_6547</name>
</gene>